<dbReference type="AlphaFoldDB" id="A0A853BVU6"/>
<dbReference type="EMBL" id="JACCFO010000001">
    <property type="protein sequence ID" value="NYI99164.1"/>
    <property type="molecule type" value="Genomic_DNA"/>
</dbReference>
<dbReference type="RefSeq" id="WP_179770191.1">
    <property type="nucleotide sequence ID" value="NZ_JACCFO010000001.1"/>
</dbReference>
<feature type="compositionally biased region" description="Low complexity" evidence="1">
    <location>
        <begin position="51"/>
        <end position="66"/>
    </location>
</feature>
<dbReference type="Proteomes" id="UP000575985">
    <property type="component" value="Unassembled WGS sequence"/>
</dbReference>
<protein>
    <submittedName>
        <fullName evidence="3">Uncharacterized protein</fullName>
    </submittedName>
</protein>
<keyword evidence="2" id="KW-0472">Membrane</keyword>
<evidence type="ECO:0000256" key="1">
    <source>
        <dbReference type="SAM" id="MobiDB-lite"/>
    </source>
</evidence>
<dbReference type="InterPro" id="IPR046151">
    <property type="entry name" value="DUF6153"/>
</dbReference>
<feature type="region of interest" description="Disordered" evidence="1">
    <location>
        <begin position="38"/>
        <end position="66"/>
    </location>
</feature>
<dbReference type="Pfam" id="PF19650">
    <property type="entry name" value="DUF6153"/>
    <property type="match status" value="1"/>
</dbReference>
<feature type="transmembrane region" description="Helical" evidence="2">
    <location>
        <begin position="12"/>
        <end position="32"/>
    </location>
</feature>
<organism evidence="3 4">
    <name type="scientific">Streptomonospora nanhaiensis</name>
    <dbReference type="NCBI Taxonomy" id="1323731"/>
    <lineage>
        <taxon>Bacteria</taxon>
        <taxon>Bacillati</taxon>
        <taxon>Actinomycetota</taxon>
        <taxon>Actinomycetes</taxon>
        <taxon>Streptosporangiales</taxon>
        <taxon>Nocardiopsidaceae</taxon>
        <taxon>Streptomonospora</taxon>
    </lineage>
</organism>
<reference evidence="3 4" key="1">
    <citation type="submission" date="2020-07" db="EMBL/GenBank/DDBJ databases">
        <title>Sequencing the genomes of 1000 actinobacteria strains.</title>
        <authorList>
            <person name="Klenk H.-P."/>
        </authorList>
    </citation>
    <scope>NUCLEOTIDE SEQUENCE [LARGE SCALE GENOMIC DNA]</scope>
    <source>
        <strain evidence="3 4">DSM 45927</strain>
    </source>
</reference>
<sequence length="130" mass="13565">MILVPRRRLRRTALVWARGLLMLGLLFGVGAMHTLGHHPEHAHGTPPPPAAAAHADPATAHDGTDPPALDPTSVCLAIGGIALALIGVAAALFTPWPRVPVGPPPAMRWRLTAVALPAPPSLAKLQVLRI</sequence>
<evidence type="ECO:0000313" key="4">
    <source>
        <dbReference type="Proteomes" id="UP000575985"/>
    </source>
</evidence>
<evidence type="ECO:0000256" key="2">
    <source>
        <dbReference type="SAM" id="Phobius"/>
    </source>
</evidence>
<comment type="caution">
    <text evidence="3">The sequence shown here is derived from an EMBL/GenBank/DDBJ whole genome shotgun (WGS) entry which is preliminary data.</text>
</comment>
<keyword evidence="2" id="KW-0812">Transmembrane</keyword>
<keyword evidence="4" id="KW-1185">Reference proteome</keyword>
<gene>
    <name evidence="3" type="ORF">HNR12_005441</name>
</gene>
<feature type="transmembrane region" description="Helical" evidence="2">
    <location>
        <begin position="71"/>
        <end position="93"/>
    </location>
</feature>
<proteinExistence type="predicted"/>
<name>A0A853BVU6_9ACTN</name>
<keyword evidence="2" id="KW-1133">Transmembrane helix</keyword>
<evidence type="ECO:0000313" key="3">
    <source>
        <dbReference type="EMBL" id="NYI99164.1"/>
    </source>
</evidence>
<accession>A0A853BVU6</accession>